<feature type="transmembrane region" description="Helical" evidence="1">
    <location>
        <begin position="25"/>
        <end position="42"/>
    </location>
</feature>
<feature type="transmembrane region" description="Helical" evidence="1">
    <location>
        <begin position="72"/>
        <end position="91"/>
    </location>
</feature>
<keyword evidence="1" id="KW-1133">Transmembrane helix</keyword>
<evidence type="ECO:0000256" key="1">
    <source>
        <dbReference type="SAM" id="Phobius"/>
    </source>
</evidence>
<evidence type="ECO:0008006" key="4">
    <source>
        <dbReference type="Google" id="ProtNLM"/>
    </source>
</evidence>
<sequence>MTFGNLIDLGFALIAYLAATRRGRWMILFWILFPLHASTLFLEFRKSTVVLALLLPAFTAFLAHGDRKRLSAWLIATLMIYSAMTPIANYGRAEIVERGGNNVYSATFVERLEILHHALTRDRESIIKNRGGGEQASWLRLDYSGPMAFAMNSYDRSYTNPTIKDGLWRLVPRAVWPDKPTISGPGRDFYQLVSGTDRQARVGITYYADAYWNGGWPMVVVVSCLIGLFFAIASAYALRWIRTKNFVMFPAILLVADFALRGLNGWVQNGFALIPYLLAYALFIQTLRLFYIHKVKRNLAADRLSVEPHANPRP</sequence>
<name>A0A3E1K6C5_9GAMM</name>
<accession>A0A3E1K6C5</accession>
<dbReference type="Proteomes" id="UP000260351">
    <property type="component" value="Unassembled WGS sequence"/>
</dbReference>
<dbReference type="EMBL" id="QUZK01000045">
    <property type="protein sequence ID" value="RFF29572.1"/>
    <property type="molecule type" value="Genomic_DNA"/>
</dbReference>
<keyword evidence="1" id="KW-0812">Transmembrane</keyword>
<keyword evidence="1" id="KW-0472">Membrane</keyword>
<keyword evidence="3" id="KW-1185">Reference proteome</keyword>
<dbReference type="AlphaFoldDB" id="A0A3E1K6C5"/>
<protein>
    <recommendedName>
        <fullName evidence="4">O-antigen polysaccharide polymerase Wzy</fullName>
    </recommendedName>
</protein>
<feature type="transmembrane region" description="Helical" evidence="1">
    <location>
        <begin position="273"/>
        <end position="291"/>
    </location>
</feature>
<comment type="caution">
    <text evidence="2">The sequence shown here is derived from an EMBL/GenBank/DDBJ whole genome shotgun (WGS) entry which is preliminary data.</text>
</comment>
<reference evidence="2 3" key="1">
    <citation type="submission" date="2018-08" db="EMBL/GenBank/DDBJ databases">
        <title>Wenzhouxiangella salilacus sp. nov., a novel bacterium isolated from a saline lake in Xinjiang Province, China.</title>
        <authorList>
            <person name="Han S."/>
        </authorList>
    </citation>
    <scope>NUCLEOTIDE SEQUENCE [LARGE SCALE GENOMIC DNA]</scope>
    <source>
        <strain evidence="2 3">XDB06</strain>
    </source>
</reference>
<feature type="transmembrane region" description="Helical" evidence="1">
    <location>
        <begin position="245"/>
        <end position="267"/>
    </location>
</feature>
<proteinExistence type="predicted"/>
<organism evidence="2 3">
    <name type="scientific">Wenzhouxiangella sediminis</name>
    <dbReference type="NCBI Taxonomy" id="1792836"/>
    <lineage>
        <taxon>Bacteria</taxon>
        <taxon>Pseudomonadati</taxon>
        <taxon>Pseudomonadota</taxon>
        <taxon>Gammaproteobacteria</taxon>
        <taxon>Chromatiales</taxon>
        <taxon>Wenzhouxiangellaceae</taxon>
        <taxon>Wenzhouxiangella</taxon>
    </lineage>
</organism>
<evidence type="ECO:0000313" key="2">
    <source>
        <dbReference type="EMBL" id="RFF29572.1"/>
    </source>
</evidence>
<feature type="transmembrane region" description="Helical" evidence="1">
    <location>
        <begin position="48"/>
        <end position="65"/>
    </location>
</feature>
<evidence type="ECO:0000313" key="3">
    <source>
        <dbReference type="Proteomes" id="UP000260351"/>
    </source>
</evidence>
<gene>
    <name evidence="2" type="ORF">DZC52_12250</name>
</gene>
<feature type="transmembrane region" description="Helical" evidence="1">
    <location>
        <begin position="216"/>
        <end position="238"/>
    </location>
</feature>